<evidence type="ECO:0000256" key="13">
    <source>
        <dbReference type="ARBA" id="ARBA00023136"/>
    </source>
</evidence>
<reference evidence="17 18" key="1">
    <citation type="submission" date="2017-10" db="EMBL/GenBank/DDBJ databases">
        <title>Bacillus sp. nov., a halophilic bacterium isolated from a Keqin Lake.</title>
        <authorList>
            <person name="Wang H."/>
        </authorList>
    </citation>
    <scope>NUCLEOTIDE SEQUENCE [LARGE SCALE GENOMIC DNA]</scope>
    <source>
        <strain evidence="17 18">KCTC 13187</strain>
    </source>
</reference>
<evidence type="ECO:0000256" key="11">
    <source>
        <dbReference type="ARBA" id="ARBA00022989"/>
    </source>
</evidence>
<keyword evidence="13 14" id="KW-0472">Membrane</keyword>
<dbReference type="GO" id="GO:0000155">
    <property type="term" value="F:phosphorelay sensor kinase activity"/>
    <property type="evidence" value="ECO:0007669"/>
    <property type="project" value="InterPro"/>
</dbReference>
<dbReference type="Pfam" id="PF02518">
    <property type="entry name" value="HATPase_c"/>
    <property type="match status" value="1"/>
</dbReference>
<dbReference type="InterPro" id="IPR004358">
    <property type="entry name" value="Sig_transdc_His_kin-like_C"/>
</dbReference>
<dbReference type="EMBL" id="PDOE01000002">
    <property type="protein sequence ID" value="RKL68118.1"/>
    <property type="molecule type" value="Genomic_DNA"/>
</dbReference>
<dbReference type="Pfam" id="PF06580">
    <property type="entry name" value="His_kinase"/>
    <property type="match status" value="1"/>
</dbReference>
<organism evidence="17 18">
    <name type="scientific">Salipaludibacillus neizhouensis</name>
    <dbReference type="NCBI Taxonomy" id="885475"/>
    <lineage>
        <taxon>Bacteria</taxon>
        <taxon>Bacillati</taxon>
        <taxon>Bacillota</taxon>
        <taxon>Bacilli</taxon>
        <taxon>Bacillales</taxon>
        <taxon>Bacillaceae</taxon>
    </lineage>
</organism>
<dbReference type="GO" id="GO:0005886">
    <property type="term" value="C:plasma membrane"/>
    <property type="evidence" value="ECO:0007669"/>
    <property type="project" value="UniProtKB-SubCell"/>
</dbReference>
<dbReference type="Gene3D" id="6.10.340.10">
    <property type="match status" value="1"/>
</dbReference>
<comment type="subcellular location">
    <subcellularLocation>
        <location evidence="2">Cell membrane</location>
        <topology evidence="2">Multi-pass membrane protein</topology>
    </subcellularLocation>
</comment>
<keyword evidence="10" id="KW-0067">ATP-binding</keyword>
<evidence type="ECO:0000256" key="2">
    <source>
        <dbReference type="ARBA" id="ARBA00004651"/>
    </source>
</evidence>
<evidence type="ECO:0000256" key="7">
    <source>
        <dbReference type="ARBA" id="ARBA00022692"/>
    </source>
</evidence>
<keyword evidence="18" id="KW-1185">Reference proteome</keyword>
<evidence type="ECO:0000256" key="12">
    <source>
        <dbReference type="ARBA" id="ARBA00023012"/>
    </source>
</evidence>
<dbReference type="OrthoDB" id="9776552at2"/>
<dbReference type="PRINTS" id="PR00344">
    <property type="entry name" value="BCTRLSENSOR"/>
</dbReference>
<evidence type="ECO:0000256" key="8">
    <source>
        <dbReference type="ARBA" id="ARBA00022741"/>
    </source>
</evidence>
<evidence type="ECO:0000256" key="3">
    <source>
        <dbReference type="ARBA" id="ARBA00012438"/>
    </source>
</evidence>
<evidence type="ECO:0000256" key="4">
    <source>
        <dbReference type="ARBA" id="ARBA00022475"/>
    </source>
</evidence>
<protein>
    <recommendedName>
        <fullName evidence="3">histidine kinase</fullName>
        <ecNumber evidence="3">2.7.13.3</ecNumber>
    </recommendedName>
</protein>
<evidence type="ECO:0000256" key="1">
    <source>
        <dbReference type="ARBA" id="ARBA00000085"/>
    </source>
</evidence>
<evidence type="ECO:0000259" key="16">
    <source>
        <dbReference type="PROSITE" id="PS50885"/>
    </source>
</evidence>
<name>A0A3A9K9B3_9BACI</name>
<dbReference type="InterPro" id="IPR003594">
    <property type="entry name" value="HATPase_dom"/>
</dbReference>
<dbReference type="PANTHER" id="PTHR34220">
    <property type="entry name" value="SENSOR HISTIDINE KINASE YPDA"/>
    <property type="match status" value="1"/>
</dbReference>
<comment type="catalytic activity">
    <reaction evidence="1">
        <text>ATP + protein L-histidine = ADP + protein N-phospho-L-histidine.</text>
        <dbReference type="EC" id="2.7.13.3"/>
    </reaction>
</comment>
<keyword evidence="11 14" id="KW-1133">Transmembrane helix</keyword>
<evidence type="ECO:0000259" key="15">
    <source>
        <dbReference type="PROSITE" id="PS50109"/>
    </source>
</evidence>
<keyword evidence="6" id="KW-0808">Transferase</keyword>
<evidence type="ECO:0000313" key="18">
    <source>
        <dbReference type="Proteomes" id="UP000281498"/>
    </source>
</evidence>
<evidence type="ECO:0000256" key="10">
    <source>
        <dbReference type="ARBA" id="ARBA00022840"/>
    </source>
</evidence>
<dbReference type="AlphaFoldDB" id="A0A3A9K9B3"/>
<evidence type="ECO:0000256" key="9">
    <source>
        <dbReference type="ARBA" id="ARBA00022777"/>
    </source>
</evidence>
<evidence type="ECO:0000256" key="5">
    <source>
        <dbReference type="ARBA" id="ARBA00022553"/>
    </source>
</evidence>
<evidence type="ECO:0000256" key="14">
    <source>
        <dbReference type="SAM" id="Phobius"/>
    </source>
</evidence>
<gene>
    <name evidence="17" type="ORF">CR203_06410</name>
</gene>
<dbReference type="InterPro" id="IPR005467">
    <property type="entry name" value="His_kinase_dom"/>
</dbReference>
<dbReference type="SMART" id="SM00387">
    <property type="entry name" value="HATPase_c"/>
    <property type="match status" value="1"/>
</dbReference>
<keyword evidence="7 14" id="KW-0812">Transmembrane</keyword>
<dbReference type="PANTHER" id="PTHR34220:SF11">
    <property type="entry name" value="SENSOR PROTEIN KINASE HPTS"/>
    <property type="match status" value="1"/>
</dbReference>
<keyword evidence="5" id="KW-0597">Phosphoprotein</keyword>
<sequence>MIYKFNEISLKRRIAIVFGVSTIIPLLFTVIFSYFTMSSILTNKLHSSFSSNLNQIRLTLENTIDDMNYVSQQVDFSDNINYSLLTYLELEDSFEKASVYDEIKNELNTITFSNPNIGLSLIYIEDDEEYLFNSHWTKDEFQLRNDPLLIKGYKIDNFGPHLSLERFNSKFVLSTVRELSINYSKDVYLYIESNLDLTKNILESDNVINDTSYIILDQNNRIIYSEKQDTFSVNQRFPDDSEHNYGTKDGYYWFKESTERGWSIVSLISISQYNLEMNQWIMTMIYFVFLFIFISIVVGLLLWKTLYKPLNQFKSEIKLMGDNNFHSEIVQTSIPEFVQLTNQFRSMRTQIATLIIEIEQKEIKRADLEIEKLMHQINPHFLMNTLDTARWLAVSGEKEEVIHLLSSLNKILYYNMGKLGHLSTLKEELESVEQYLRMQQIRYDFTYKIETFISEQQIHTPVPRFILQPVVENSIYHGLVDEGEIEVSIRLGKNDFIIEVKDDGRGMTEEKIQQILHTDLIEEKKQGMGIGLNYVKRILERTYGNADRIKIKSETNKGTRVLIFIPYWGE</sequence>
<evidence type="ECO:0000256" key="6">
    <source>
        <dbReference type="ARBA" id="ARBA00022679"/>
    </source>
</evidence>
<dbReference type="GO" id="GO:0005524">
    <property type="term" value="F:ATP binding"/>
    <property type="evidence" value="ECO:0007669"/>
    <property type="project" value="UniProtKB-KW"/>
</dbReference>
<feature type="domain" description="Histidine kinase" evidence="15">
    <location>
        <begin position="466"/>
        <end position="569"/>
    </location>
</feature>
<feature type="domain" description="HAMP" evidence="16">
    <location>
        <begin position="304"/>
        <end position="356"/>
    </location>
</feature>
<dbReference type="RefSeq" id="WP_110938458.1">
    <property type="nucleotide sequence ID" value="NZ_KZ614147.1"/>
</dbReference>
<keyword evidence="9 17" id="KW-0418">Kinase</keyword>
<dbReference type="PROSITE" id="PS50109">
    <property type="entry name" value="HIS_KIN"/>
    <property type="match status" value="1"/>
</dbReference>
<keyword evidence="4" id="KW-1003">Cell membrane</keyword>
<dbReference type="Proteomes" id="UP000281498">
    <property type="component" value="Unassembled WGS sequence"/>
</dbReference>
<dbReference type="InterPro" id="IPR003660">
    <property type="entry name" value="HAMP_dom"/>
</dbReference>
<proteinExistence type="predicted"/>
<comment type="caution">
    <text evidence="17">The sequence shown here is derived from an EMBL/GenBank/DDBJ whole genome shotgun (WGS) entry which is preliminary data.</text>
</comment>
<dbReference type="Gene3D" id="3.30.565.10">
    <property type="entry name" value="Histidine kinase-like ATPase, C-terminal domain"/>
    <property type="match status" value="1"/>
</dbReference>
<accession>A0A3A9K9B3</accession>
<dbReference type="PROSITE" id="PS50885">
    <property type="entry name" value="HAMP"/>
    <property type="match status" value="1"/>
</dbReference>
<dbReference type="InterPro" id="IPR036890">
    <property type="entry name" value="HATPase_C_sf"/>
</dbReference>
<dbReference type="InterPro" id="IPR010559">
    <property type="entry name" value="Sig_transdc_His_kin_internal"/>
</dbReference>
<keyword evidence="8" id="KW-0547">Nucleotide-binding</keyword>
<dbReference type="InterPro" id="IPR050640">
    <property type="entry name" value="Bact_2-comp_sensor_kinase"/>
</dbReference>
<keyword evidence="12" id="KW-0902">Two-component regulatory system</keyword>
<feature type="transmembrane region" description="Helical" evidence="14">
    <location>
        <begin position="280"/>
        <end position="303"/>
    </location>
</feature>
<dbReference type="SUPFAM" id="SSF55874">
    <property type="entry name" value="ATPase domain of HSP90 chaperone/DNA topoisomerase II/histidine kinase"/>
    <property type="match status" value="1"/>
</dbReference>
<evidence type="ECO:0000313" key="17">
    <source>
        <dbReference type="EMBL" id="RKL68118.1"/>
    </source>
</evidence>
<dbReference type="EC" id="2.7.13.3" evidence="3"/>
<feature type="transmembrane region" description="Helical" evidence="14">
    <location>
        <begin position="14"/>
        <end position="35"/>
    </location>
</feature>